<dbReference type="AlphaFoldDB" id="A0A109MYI6"/>
<dbReference type="PANTHER" id="PTHR40082:SF1">
    <property type="entry name" value="BLR5956 PROTEIN"/>
    <property type="match status" value="1"/>
</dbReference>
<name>A0A109MYI6_9BACI</name>
<dbReference type="NCBIfam" id="NF004584">
    <property type="entry name" value="PRK05928.2-1"/>
    <property type="match status" value="1"/>
</dbReference>
<keyword evidence="3" id="KW-1185">Reference proteome</keyword>
<dbReference type="Proteomes" id="UP000064189">
    <property type="component" value="Unassembled WGS sequence"/>
</dbReference>
<accession>A0A109MYI6</accession>
<dbReference type="Pfam" id="PF02602">
    <property type="entry name" value="HEM4"/>
    <property type="match status" value="1"/>
</dbReference>
<dbReference type="GO" id="GO:0006780">
    <property type="term" value="P:uroporphyrinogen III biosynthetic process"/>
    <property type="evidence" value="ECO:0007669"/>
    <property type="project" value="InterPro"/>
</dbReference>
<dbReference type="CDD" id="cd06578">
    <property type="entry name" value="HemD"/>
    <property type="match status" value="1"/>
</dbReference>
<comment type="caution">
    <text evidence="2">The sequence shown here is derived from an EMBL/GenBank/DDBJ whole genome shotgun (WGS) entry which is preliminary data.</text>
</comment>
<gene>
    <name evidence="2" type="ORF">AS888_06795</name>
</gene>
<dbReference type="InterPro" id="IPR036108">
    <property type="entry name" value="4pyrrol_syn_uPrphyn_synt_sf"/>
</dbReference>
<dbReference type="EMBL" id="LNNH01000019">
    <property type="protein sequence ID" value="KWW20114.1"/>
    <property type="molecule type" value="Genomic_DNA"/>
</dbReference>
<reference evidence="2 3" key="1">
    <citation type="submission" date="2015-11" db="EMBL/GenBank/DDBJ databases">
        <title>Genome Sequence of Bacillus simplex strain VanAntwerpen2.</title>
        <authorList>
            <person name="Couger M.B."/>
        </authorList>
    </citation>
    <scope>NUCLEOTIDE SEQUENCE [LARGE SCALE GENOMIC DNA]</scope>
    <source>
        <strain evidence="2 3">VanAntwerpen02</strain>
    </source>
</reference>
<evidence type="ECO:0000313" key="3">
    <source>
        <dbReference type="Proteomes" id="UP000064189"/>
    </source>
</evidence>
<dbReference type="InterPro" id="IPR039793">
    <property type="entry name" value="UROS/Hem4"/>
</dbReference>
<protein>
    <submittedName>
        <fullName evidence="2">Uroporphyrinogen-III synthase</fullName>
    </submittedName>
</protein>
<dbReference type="Gene3D" id="3.40.50.10090">
    <property type="match status" value="2"/>
</dbReference>
<proteinExistence type="predicted"/>
<evidence type="ECO:0000313" key="2">
    <source>
        <dbReference type="EMBL" id="KWW20114.1"/>
    </source>
</evidence>
<dbReference type="InterPro" id="IPR003754">
    <property type="entry name" value="4pyrrol_synth_uPrphyn_synth"/>
</dbReference>
<organism evidence="2 3">
    <name type="scientific">Peribacillus simplex</name>
    <dbReference type="NCBI Taxonomy" id="1478"/>
    <lineage>
        <taxon>Bacteria</taxon>
        <taxon>Bacillati</taxon>
        <taxon>Bacillota</taxon>
        <taxon>Bacilli</taxon>
        <taxon>Bacillales</taxon>
        <taxon>Bacillaceae</taxon>
        <taxon>Peribacillus</taxon>
    </lineage>
</organism>
<dbReference type="SUPFAM" id="SSF69618">
    <property type="entry name" value="HemD-like"/>
    <property type="match status" value="1"/>
</dbReference>
<dbReference type="RefSeq" id="WP_061142303.1">
    <property type="nucleotide sequence ID" value="NZ_LNNH01000019.1"/>
</dbReference>
<dbReference type="GO" id="GO:0004852">
    <property type="term" value="F:uroporphyrinogen-III synthase activity"/>
    <property type="evidence" value="ECO:0007669"/>
    <property type="project" value="InterPro"/>
</dbReference>
<sequence length="271" mass="29877">MSKLDGRTIALLGARKTEELSKIVHNLGGVPLVRPAQGTVFLDDSHLEEDVTRLMAGEFDWIILTTGVGTELLYKTALKLEAGERFIAALRSMKIAARGYKTVNMLKKLGLKPLIRDDDGSTAGLVRNLEGHLSGAVKVALQLHGDPAPLLMNWLDEQSVEHKEILPYEHIAPEIETMQQLAGEILDGTIDSVVFTSAPQPRNLMKFVREQGLEDQIIEQFKSKVVALAVGKVTAQVVIDEGIERVIYPEDQRMGSAMVELVKFYHGVASR</sequence>
<feature type="domain" description="Tetrapyrrole biosynthesis uroporphyrinogen III synthase" evidence="1">
    <location>
        <begin position="19"/>
        <end position="256"/>
    </location>
</feature>
<evidence type="ECO:0000259" key="1">
    <source>
        <dbReference type="Pfam" id="PF02602"/>
    </source>
</evidence>
<dbReference type="PANTHER" id="PTHR40082">
    <property type="entry name" value="BLR5956 PROTEIN"/>
    <property type="match status" value="1"/>
</dbReference>